<dbReference type="SUPFAM" id="SSF89796">
    <property type="entry name" value="CoA-transferase family III (CaiB/BaiF)"/>
    <property type="match status" value="1"/>
</dbReference>
<dbReference type="AlphaFoldDB" id="A0A9P5SI32"/>
<evidence type="ECO:0000256" key="2">
    <source>
        <dbReference type="ARBA" id="ARBA00008383"/>
    </source>
</evidence>
<dbReference type="GO" id="GO:0005739">
    <property type="term" value="C:mitochondrion"/>
    <property type="evidence" value="ECO:0007669"/>
    <property type="project" value="TreeGrafter"/>
</dbReference>
<dbReference type="GO" id="GO:0005816">
    <property type="term" value="C:spindle pole body"/>
    <property type="evidence" value="ECO:0007669"/>
    <property type="project" value="UniProtKB-ARBA"/>
</dbReference>
<dbReference type="InterPro" id="IPR003673">
    <property type="entry name" value="CoA-Trfase_fam_III"/>
</dbReference>
<dbReference type="GO" id="GO:0047369">
    <property type="term" value="F:succinate-hydroxymethylglutarate CoA-transferase activity"/>
    <property type="evidence" value="ECO:0007669"/>
    <property type="project" value="TreeGrafter"/>
</dbReference>
<organism evidence="10 11">
    <name type="scientific">Podila minutissima</name>
    <dbReference type="NCBI Taxonomy" id="64525"/>
    <lineage>
        <taxon>Eukaryota</taxon>
        <taxon>Fungi</taxon>
        <taxon>Fungi incertae sedis</taxon>
        <taxon>Mucoromycota</taxon>
        <taxon>Mortierellomycotina</taxon>
        <taxon>Mortierellomycetes</taxon>
        <taxon>Mortierellales</taxon>
        <taxon>Mortierellaceae</taxon>
        <taxon>Podila</taxon>
    </lineage>
</organism>
<dbReference type="GO" id="GO:0007020">
    <property type="term" value="P:microtubule nucleation"/>
    <property type="evidence" value="ECO:0007669"/>
    <property type="project" value="UniProtKB-ARBA"/>
</dbReference>
<dbReference type="InterPro" id="IPR040457">
    <property type="entry name" value="GCP_C"/>
</dbReference>
<evidence type="ECO:0000256" key="5">
    <source>
        <dbReference type="ARBA" id="ARBA00022679"/>
    </source>
</evidence>
<dbReference type="Proteomes" id="UP000696485">
    <property type="component" value="Unassembled WGS sequence"/>
</dbReference>
<dbReference type="GO" id="GO:0000930">
    <property type="term" value="C:gamma-tubulin complex"/>
    <property type="evidence" value="ECO:0007669"/>
    <property type="project" value="UniProtKB-ARBA"/>
</dbReference>
<protein>
    <submittedName>
        <fullName evidence="10">Gamma-tubulin complex component 3</fullName>
    </submittedName>
</protein>
<dbReference type="PANTHER" id="PTHR48207">
    <property type="entry name" value="SUCCINATE--HYDROXYMETHYLGLUTARATE COA-TRANSFERASE"/>
    <property type="match status" value="1"/>
</dbReference>
<keyword evidence="4" id="KW-0963">Cytoplasm</keyword>
<evidence type="ECO:0000256" key="3">
    <source>
        <dbReference type="ARBA" id="ARBA00010337"/>
    </source>
</evidence>
<dbReference type="Gene3D" id="3.40.50.10540">
    <property type="entry name" value="Crotonobetainyl-coa:carnitine coa-transferase, domain 1"/>
    <property type="match status" value="2"/>
</dbReference>
<dbReference type="Pfam" id="PF04130">
    <property type="entry name" value="GCP_C_terminal"/>
    <property type="match status" value="1"/>
</dbReference>
<evidence type="ECO:0000313" key="10">
    <source>
        <dbReference type="EMBL" id="KAF9327036.1"/>
    </source>
</evidence>
<feature type="domain" description="Gamma tubulin complex component C-terminal" evidence="8">
    <location>
        <begin position="383"/>
        <end position="716"/>
    </location>
</feature>
<sequence length="1174" mass="131978">MDNSEQVARAVEALVRLQFAQDAPDADTHMDLDDDAQQEHKQQSQVYEAKVAAAQEYCLRILGRSGGYVGSPLGGDQSRLIEEHEVEESAILRDLIFVFQGIDGKMVKFGAESGTCSIDPSLNISNSTRGLVNRLTELGWLYKRINTYVQMTLRESTAGLVGQSFCSALQHELVDYFRLIAVLEAHIAKDKDATNGSKGLSLKRLLVWTQDSLQRLRLMSVLVECCQNLQGGALVSMVHDYTQHGDPLIQQFINHMLERVSAPFYVMLQRWIYEGELDDPRTEFFIACDPEVEEEDMWQRKYFIREEMLPAFIGMSLAKKILSIGKSLNFLRHKCNDADWFLQTGVGKSLRYGDIAELEGSIDAAYIGTSQRLLHLLVTKFKLIDHLTAIKRYILLGQGDFIQHLMESLGTNLSQPANTLFRHNLTGTLETAVRSSNAQYDDPDILRRLDVRLLEISPGDSGWDVFSLDYHVDSPINTILTPVAMHQYLKMFNFLWRLKRVEYALSSAWRRQTTSARAIRPILELVPELHHCRIVCSEMIHFVYQLQYYILFEVLECSWDELLKTIENNTTDLDSLIEAHSKYLRDVSSKGLLAASHDVNMMPRLLELLATILDYKVAQDNLYNYALAEIERRERLAQTADRRTRHGQWGLTDQDDTLDRIPDEQFEELVPGLLRTLNEYSMQFKRELSELLLTLSADGDSDLRFLSFRLDFNEFYLGSLKVGRKTRSFSVCTTASEEHKPTQDTPNLESFLLSTKHQKGPIDKEGKEQEPGPLDGIRVLDLTRVLAGPYCTQLLGDLGAEVIKIENPKGGDDTRAWGPPFAANKDPADSVLTESAYFLSVNRNKKSITVNLRSKEGQALIHDLAQKCDVLVENYVPGKLAEMGLGYEQLSKLNPRLVYASITGYGQTGPYAKRPGYDVMIEAEAGLMYITGEEHGPPVKVGVAVTDLTTGLYAHGSILAALFARFRTGRGQHVDCSLLESQVATLANIGSSYLIAGQEAKRMGTAHPSIVPYQVLETRDSHIMIGAGNDGQFRTLCKVLQLDSLSDNPLYKTNRDRVTNRDALIRTLTNRLKSENNQFWLKALENRGVPFAPINNIEGTFKHPQVLARGMVHEIEHPKAGKIRLCGTPVKYSDTKPTIRTPPPLLGQHTDEVLGGILGYGEDKIRALKDGCAV</sequence>
<evidence type="ECO:0000313" key="11">
    <source>
        <dbReference type="Proteomes" id="UP000696485"/>
    </source>
</evidence>
<dbReference type="InterPro" id="IPR042241">
    <property type="entry name" value="GCP_C_sf"/>
</dbReference>
<dbReference type="Gene3D" id="1.20.120.1900">
    <property type="entry name" value="Gamma-tubulin complex, C-terminal domain"/>
    <property type="match status" value="1"/>
</dbReference>
<evidence type="ECO:0000256" key="4">
    <source>
        <dbReference type="ARBA" id="ARBA00022490"/>
    </source>
</evidence>
<evidence type="ECO:0000256" key="6">
    <source>
        <dbReference type="ARBA" id="ARBA00022701"/>
    </source>
</evidence>
<feature type="domain" description="Gamma tubulin complex component protein N-terminal" evidence="9">
    <location>
        <begin position="92"/>
        <end position="380"/>
    </location>
</feature>
<dbReference type="GO" id="GO:0005874">
    <property type="term" value="C:microtubule"/>
    <property type="evidence" value="ECO:0007669"/>
    <property type="project" value="UniProtKB-KW"/>
</dbReference>
<comment type="subcellular location">
    <subcellularLocation>
        <location evidence="1">Cytoplasm</location>
        <location evidence="1">Cytoskeleton</location>
    </subcellularLocation>
</comment>
<keyword evidence="7" id="KW-0206">Cytoskeleton</keyword>
<evidence type="ECO:0000256" key="7">
    <source>
        <dbReference type="ARBA" id="ARBA00023212"/>
    </source>
</evidence>
<evidence type="ECO:0000259" key="9">
    <source>
        <dbReference type="Pfam" id="PF17681"/>
    </source>
</evidence>
<evidence type="ECO:0000256" key="1">
    <source>
        <dbReference type="ARBA" id="ARBA00004245"/>
    </source>
</evidence>
<proteinExistence type="inferred from homology"/>
<keyword evidence="5" id="KW-0808">Transferase</keyword>
<comment type="similarity">
    <text evidence="3">Belongs to the TUBGCP family.</text>
</comment>
<dbReference type="InterPro" id="IPR041470">
    <property type="entry name" value="GCP_N"/>
</dbReference>
<name>A0A9P5SI32_9FUNG</name>
<dbReference type="InterPro" id="IPR050483">
    <property type="entry name" value="CoA-transferase_III_domain"/>
</dbReference>
<keyword evidence="11" id="KW-1185">Reference proteome</keyword>
<comment type="similarity">
    <text evidence="2">Belongs to the CoA-transferase III family.</text>
</comment>
<dbReference type="PANTHER" id="PTHR48207:SF3">
    <property type="entry name" value="SUCCINATE--HYDROXYMETHYLGLUTARATE COA-TRANSFERASE"/>
    <property type="match status" value="1"/>
</dbReference>
<dbReference type="EMBL" id="JAAAUY010000708">
    <property type="protein sequence ID" value="KAF9327036.1"/>
    <property type="molecule type" value="Genomic_DNA"/>
</dbReference>
<gene>
    <name evidence="10" type="primary">TUBGCP3</name>
    <name evidence="10" type="ORF">BG006_009612</name>
</gene>
<comment type="caution">
    <text evidence="10">The sequence shown here is derived from an EMBL/GenBank/DDBJ whole genome shotgun (WGS) entry which is preliminary data.</text>
</comment>
<keyword evidence="6" id="KW-0493">Microtubule</keyword>
<dbReference type="Pfam" id="PF17681">
    <property type="entry name" value="GCP_N_terminal"/>
    <property type="match status" value="1"/>
</dbReference>
<evidence type="ECO:0000259" key="8">
    <source>
        <dbReference type="Pfam" id="PF04130"/>
    </source>
</evidence>
<dbReference type="GO" id="GO:0043015">
    <property type="term" value="F:gamma-tubulin binding"/>
    <property type="evidence" value="ECO:0007669"/>
    <property type="project" value="InterPro"/>
</dbReference>
<dbReference type="InterPro" id="IPR023606">
    <property type="entry name" value="CoA-Trfase_III_dom_1_sf"/>
</dbReference>
<dbReference type="Pfam" id="PF02515">
    <property type="entry name" value="CoA_transf_3"/>
    <property type="match status" value="1"/>
</dbReference>
<reference evidence="10" key="1">
    <citation type="journal article" date="2020" name="Fungal Divers.">
        <title>Resolving the Mortierellaceae phylogeny through synthesis of multi-gene phylogenetics and phylogenomics.</title>
        <authorList>
            <person name="Vandepol N."/>
            <person name="Liber J."/>
            <person name="Desiro A."/>
            <person name="Na H."/>
            <person name="Kennedy M."/>
            <person name="Barry K."/>
            <person name="Grigoriev I.V."/>
            <person name="Miller A.N."/>
            <person name="O'Donnell K."/>
            <person name="Stajich J.E."/>
            <person name="Bonito G."/>
        </authorList>
    </citation>
    <scope>NUCLEOTIDE SEQUENCE</scope>
    <source>
        <strain evidence="10">NVP1</strain>
    </source>
</reference>
<accession>A0A9P5SI32</accession>